<dbReference type="HOGENOM" id="CLU_2509515_0_0_9"/>
<dbReference type="RefSeq" id="WP_045670419.1">
    <property type="nucleotide sequence ID" value="NZ_CP011058.1"/>
</dbReference>
<dbReference type="Proteomes" id="UP000032633">
    <property type="component" value="Chromosome"/>
</dbReference>
<reference evidence="1 2" key="1">
    <citation type="journal article" date="2015" name="J. Biotechnol.">
        <title>Complete genome sequence of Paenibacillus beijingensis 7188(T) (=DSM 24997(T)), a novel rhizobacterium from jujube garden soil.</title>
        <authorList>
            <person name="Kwak Y."/>
            <person name="Shin J.H."/>
        </authorList>
    </citation>
    <scope>NUCLEOTIDE SEQUENCE [LARGE SCALE GENOMIC DNA]</scope>
    <source>
        <strain evidence="1 2">DSM 24997</strain>
    </source>
</reference>
<evidence type="ECO:0000313" key="2">
    <source>
        <dbReference type="Proteomes" id="UP000032633"/>
    </source>
</evidence>
<accession>A0A0D5NI75</accession>
<evidence type="ECO:0000313" key="1">
    <source>
        <dbReference type="EMBL" id="AJY74986.1"/>
    </source>
</evidence>
<organism evidence="1 2">
    <name type="scientific">Paenibacillus beijingensis</name>
    <dbReference type="NCBI Taxonomy" id="1126833"/>
    <lineage>
        <taxon>Bacteria</taxon>
        <taxon>Bacillati</taxon>
        <taxon>Bacillota</taxon>
        <taxon>Bacilli</taxon>
        <taxon>Bacillales</taxon>
        <taxon>Paenibacillaceae</taxon>
        <taxon>Paenibacillus</taxon>
    </lineage>
</organism>
<keyword evidence="2" id="KW-1185">Reference proteome</keyword>
<reference evidence="2" key="2">
    <citation type="submission" date="2015-03" db="EMBL/GenBank/DDBJ databases">
        <title>Genome sequence of Paenibacillus beijingensis strain DSM 24997T.</title>
        <authorList>
            <person name="Kwak Y."/>
            <person name="Shin J.-H."/>
        </authorList>
    </citation>
    <scope>NUCLEOTIDE SEQUENCE [LARGE SCALE GENOMIC DNA]</scope>
    <source>
        <strain evidence="2">DSM 24997</strain>
    </source>
</reference>
<dbReference type="KEGG" id="pbj:VN24_10825"/>
<name>A0A0D5NI75_9BACL</name>
<dbReference type="AlphaFoldDB" id="A0A0D5NI75"/>
<protein>
    <submittedName>
        <fullName evidence="1">Uncharacterized protein</fullName>
    </submittedName>
</protein>
<dbReference type="EMBL" id="CP011058">
    <property type="protein sequence ID" value="AJY74986.1"/>
    <property type="molecule type" value="Genomic_DNA"/>
</dbReference>
<proteinExistence type="predicted"/>
<sequence>MLKKTQLYCEELYKATGDMLFRMKNYKPNAKTEEELAALNREHAELRIGSAAGQASLACLDETMRVLERMRTRLLTMMENMLFTA</sequence>
<dbReference type="STRING" id="1126833.VN24_10825"/>
<dbReference type="PATRIC" id="fig|1126833.4.peg.2382"/>
<gene>
    <name evidence="1" type="ORF">VN24_10825</name>
</gene>